<name>A0A3D9LJJ2_9FLAO</name>
<dbReference type="EMBL" id="QREI01000024">
    <property type="protein sequence ID" value="REE06940.1"/>
    <property type="molecule type" value="Genomic_DNA"/>
</dbReference>
<dbReference type="RefSeq" id="WP_115813084.1">
    <property type="nucleotide sequence ID" value="NZ_QREI01000024.1"/>
</dbReference>
<accession>A0A3D9LJJ2</accession>
<keyword evidence="2" id="KW-1185">Reference proteome</keyword>
<dbReference type="OrthoDB" id="1429481at2"/>
<evidence type="ECO:0000313" key="1">
    <source>
        <dbReference type="EMBL" id="REE06940.1"/>
    </source>
</evidence>
<dbReference type="AlphaFoldDB" id="A0A3D9LJJ2"/>
<comment type="caution">
    <text evidence="1">The sequence shown here is derived from an EMBL/GenBank/DDBJ whole genome shotgun (WGS) entry which is preliminary data.</text>
</comment>
<organism evidence="1 2">
    <name type="scientific">Winogradskyella pacifica</name>
    <dbReference type="NCBI Taxonomy" id="664642"/>
    <lineage>
        <taxon>Bacteria</taxon>
        <taxon>Pseudomonadati</taxon>
        <taxon>Bacteroidota</taxon>
        <taxon>Flavobacteriia</taxon>
        <taxon>Flavobacteriales</taxon>
        <taxon>Flavobacteriaceae</taxon>
        <taxon>Winogradskyella</taxon>
    </lineage>
</organism>
<gene>
    <name evidence="1" type="ORF">DFQ09_1242</name>
</gene>
<dbReference type="Proteomes" id="UP000256919">
    <property type="component" value="Unassembled WGS sequence"/>
</dbReference>
<sequence>MKNSIWILLIVISSNLAFGQSYDLIVPNIDSLKIKLSNEKNLEVIYLYLNNNYGTTSEKRDMQFYSPFDDEILCSFKQEFENNLCYYIYNCSESGGITVQLELPKIDRKKLMNWIEAIYDVQKIESDKNVWNEDNSAFEPNGLNLGCYYTIEEKETRTIVQMYCGC</sequence>
<protein>
    <submittedName>
        <fullName evidence="1">Uncharacterized protein</fullName>
    </submittedName>
</protein>
<evidence type="ECO:0000313" key="2">
    <source>
        <dbReference type="Proteomes" id="UP000256919"/>
    </source>
</evidence>
<reference evidence="1 2" key="1">
    <citation type="submission" date="2018-07" db="EMBL/GenBank/DDBJ databases">
        <title>Genomic Encyclopedia of Type Strains, Phase III (KMG-III): the genomes of soil and plant-associated and newly described type strains.</title>
        <authorList>
            <person name="Whitman W."/>
        </authorList>
    </citation>
    <scope>NUCLEOTIDE SEQUENCE [LARGE SCALE GENOMIC DNA]</scope>
    <source>
        <strain evidence="1 2">CECT 7948</strain>
    </source>
</reference>
<proteinExistence type="predicted"/>